<dbReference type="Gene3D" id="3.10.450.160">
    <property type="entry name" value="inner membrane protein cigr"/>
    <property type="match status" value="1"/>
</dbReference>
<dbReference type="Proteomes" id="UP000367825">
    <property type="component" value="Unassembled WGS sequence"/>
</dbReference>
<evidence type="ECO:0000313" key="4">
    <source>
        <dbReference type="EMBL" id="VVD72788.1"/>
    </source>
</evidence>
<feature type="compositionally biased region" description="Low complexity" evidence="1">
    <location>
        <begin position="64"/>
        <end position="73"/>
    </location>
</feature>
<name>A0A5E4SF54_9BURK</name>
<accession>A0A5E4SF54</accession>
<organism evidence="4 5">
    <name type="scientific">Pandoraea nosoerga</name>
    <dbReference type="NCBI Taxonomy" id="2508296"/>
    <lineage>
        <taxon>Bacteria</taxon>
        <taxon>Pseudomonadati</taxon>
        <taxon>Pseudomonadota</taxon>
        <taxon>Betaproteobacteria</taxon>
        <taxon>Burkholderiales</taxon>
        <taxon>Burkholderiaceae</taxon>
        <taxon>Pandoraea</taxon>
    </lineage>
</organism>
<feature type="compositionally biased region" description="Gly residues" evidence="1">
    <location>
        <begin position="33"/>
        <end position="57"/>
    </location>
</feature>
<reference evidence="4 5" key="1">
    <citation type="submission" date="2019-08" db="EMBL/GenBank/DDBJ databases">
        <authorList>
            <person name="Peeters C."/>
        </authorList>
    </citation>
    <scope>NUCLEOTIDE SEQUENCE [LARGE SCALE GENOMIC DNA]</scope>
    <source>
        <strain evidence="4 5">LMG 31109</strain>
    </source>
</reference>
<feature type="chain" id="PRO_5022811728" description="Integral membrane protein" evidence="3">
    <location>
        <begin position="25"/>
        <end position="158"/>
    </location>
</feature>
<sequence>MKMRKTLSLCLAAGLAVSSTLVLAQGGPPPQGGPGGPGGSEGPGAGGPPGQRPGGPHGGPPGHGPQHPQHGAPKAQHGGPPPRGNAGPAPDTWQHPEWRRGERVPQQYRDRQYVVDDYRQYRLNPPPRGYHWVGVGGDFLLVAIGTGVISQIVLGSQR</sequence>
<evidence type="ECO:0000256" key="2">
    <source>
        <dbReference type="SAM" id="Phobius"/>
    </source>
</evidence>
<dbReference type="EMBL" id="CABPSC010000002">
    <property type="protein sequence ID" value="VVD72788.1"/>
    <property type="molecule type" value="Genomic_DNA"/>
</dbReference>
<dbReference type="AlphaFoldDB" id="A0A5E4SF54"/>
<keyword evidence="2" id="KW-1133">Transmembrane helix</keyword>
<keyword evidence="2" id="KW-0472">Membrane</keyword>
<feature type="region of interest" description="Disordered" evidence="1">
    <location>
        <begin position="23"/>
        <end position="105"/>
    </location>
</feature>
<proteinExistence type="predicted"/>
<evidence type="ECO:0000313" key="5">
    <source>
        <dbReference type="Proteomes" id="UP000367825"/>
    </source>
</evidence>
<dbReference type="RefSeq" id="WP_150554235.1">
    <property type="nucleotide sequence ID" value="NZ_CABPSC010000002.1"/>
</dbReference>
<evidence type="ECO:0000256" key="3">
    <source>
        <dbReference type="SAM" id="SignalP"/>
    </source>
</evidence>
<feature type="signal peptide" evidence="3">
    <location>
        <begin position="1"/>
        <end position="24"/>
    </location>
</feature>
<keyword evidence="5" id="KW-1185">Reference proteome</keyword>
<keyword evidence="2" id="KW-0812">Transmembrane</keyword>
<feature type="transmembrane region" description="Helical" evidence="2">
    <location>
        <begin position="130"/>
        <end position="154"/>
    </location>
</feature>
<gene>
    <name evidence="4" type="ORF">PNO31109_00665</name>
</gene>
<evidence type="ECO:0008006" key="6">
    <source>
        <dbReference type="Google" id="ProtNLM"/>
    </source>
</evidence>
<evidence type="ECO:0000256" key="1">
    <source>
        <dbReference type="SAM" id="MobiDB-lite"/>
    </source>
</evidence>
<dbReference type="InterPro" id="IPR024572">
    <property type="entry name" value="RcnB"/>
</dbReference>
<keyword evidence="3" id="KW-0732">Signal</keyword>
<dbReference type="OrthoDB" id="6687316at2"/>
<feature type="compositionally biased region" description="Basic and acidic residues" evidence="1">
    <location>
        <begin position="94"/>
        <end position="105"/>
    </location>
</feature>
<protein>
    <recommendedName>
        <fullName evidence="6">Integral membrane protein</fullName>
    </recommendedName>
</protein>
<dbReference type="Pfam" id="PF11776">
    <property type="entry name" value="RcnB"/>
    <property type="match status" value="1"/>
</dbReference>